<dbReference type="RefSeq" id="WP_376800416.1">
    <property type="nucleotide sequence ID" value="NZ_DBNB01000037.1"/>
</dbReference>
<protein>
    <submittedName>
        <fullName evidence="2">Uncharacterized protein</fullName>
    </submittedName>
</protein>
<dbReference type="EMBL" id="LWDL01000012">
    <property type="protein sequence ID" value="OQW52645.1"/>
    <property type="molecule type" value="Genomic_DNA"/>
</dbReference>
<gene>
    <name evidence="2" type="ORF">A4S15_07405</name>
</gene>
<feature type="compositionally biased region" description="Low complexity" evidence="1">
    <location>
        <begin position="447"/>
        <end position="460"/>
    </location>
</feature>
<comment type="caution">
    <text evidence="2">The sequence shown here is derived from an EMBL/GenBank/DDBJ whole genome shotgun (WGS) entry which is preliminary data.</text>
</comment>
<dbReference type="Proteomes" id="UP000192872">
    <property type="component" value="Unassembled WGS sequence"/>
</dbReference>
<dbReference type="AlphaFoldDB" id="A0A1W9HYU8"/>
<proteinExistence type="predicted"/>
<reference evidence="2 3" key="1">
    <citation type="journal article" date="2017" name="Water Res.">
        <title>Comammox in drinking water systems.</title>
        <authorList>
            <person name="Wang Y."/>
            <person name="Ma L."/>
            <person name="Mao Y."/>
            <person name="Jiang X."/>
            <person name="Xia Y."/>
            <person name="Yu K."/>
            <person name="Li B."/>
            <person name="Zhang T."/>
        </authorList>
    </citation>
    <scope>NUCLEOTIDE SEQUENCE [LARGE SCALE GENOMIC DNA]</scope>
    <source>
        <strain evidence="2">SG_bin8</strain>
    </source>
</reference>
<feature type="region of interest" description="Disordered" evidence="1">
    <location>
        <begin position="427"/>
        <end position="467"/>
    </location>
</feature>
<organism evidence="2 3">
    <name type="scientific">Candidatus Raskinella chloraquaticus</name>
    <dbReference type="NCBI Taxonomy" id="1951219"/>
    <lineage>
        <taxon>Bacteria</taxon>
        <taxon>Pseudomonadati</taxon>
        <taxon>Pseudomonadota</taxon>
        <taxon>Alphaproteobacteria</taxon>
        <taxon>Hyphomicrobiales</taxon>
        <taxon>Phreatobacteraceae</taxon>
        <taxon>Candidatus Raskinella</taxon>
    </lineage>
</organism>
<evidence type="ECO:0000256" key="1">
    <source>
        <dbReference type="SAM" id="MobiDB-lite"/>
    </source>
</evidence>
<dbReference type="STRING" id="1827387.A4S15_07405"/>
<accession>A0A1W9HYU8</accession>
<evidence type="ECO:0000313" key="3">
    <source>
        <dbReference type="Proteomes" id="UP000192872"/>
    </source>
</evidence>
<evidence type="ECO:0000313" key="2">
    <source>
        <dbReference type="EMBL" id="OQW52645.1"/>
    </source>
</evidence>
<feature type="compositionally biased region" description="Gly residues" evidence="1">
    <location>
        <begin position="429"/>
        <end position="446"/>
    </location>
</feature>
<sequence length="467" mass="50138">MISGREALHGLEQTILGLKGDESRLDAALASANEEAARARQAEADGFRALARIKLDLLAQTELLNDLDSIERRALDMIAGERAVLAALDRKRSDALDVQHKAEDNKRDSGRVLAAAIETLEAKHRAVAQTVTTTPDWQKARQGVEAARLTAQAAAEKSQRASDDLTQKRKPYENDPLFMYLWQRKHGTNEDRTGFFVRFFDRRVARLIGYGDARANYAMLLSIPARLSEHAAAKLQSITDAKAVQGTIERQALVAAGIGPLEEALQAAQAKDQAAQAAAAAAAAAVQAVEGERTALVQSEDGGRKSAIALLADRLSRADMRQLYADAFKTPTPDDENALNAITRARQAIARADQDTAKIRSQIQDMARKRAELESARDGARAQGYDSPWGNFANHVLISDIIRGIVAGALSSSDLGRAMAGEYRRRDPGFGGNWGGGSGASGGQSPWGGQSSSPPASGSGWRTTDSF</sequence>
<name>A0A1W9HYU8_9HYPH</name>